<keyword evidence="2" id="KW-0611">Plant defense</keyword>
<dbReference type="SUPFAM" id="SSF56672">
    <property type="entry name" value="DNA/RNA polymerases"/>
    <property type="match status" value="1"/>
</dbReference>
<feature type="domain" description="NB-ARC" evidence="4">
    <location>
        <begin position="888"/>
        <end position="975"/>
    </location>
</feature>
<dbReference type="Pfam" id="PF23559">
    <property type="entry name" value="WHD_DRP"/>
    <property type="match status" value="1"/>
</dbReference>
<evidence type="ECO:0000256" key="3">
    <source>
        <dbReference type="SAM" id="MobiDB-lite"/>
    </source>
</evidence>
<dbReference type="SUPFAM" id="SSF52540">
    <property type="entry name" value="P-loop containing nucleoside triphosphate hydrolases"/>
    <property type="match status" value="1"/>
</dbReference>
<gene>
    <name evidence="8" type="ORF">FSB_LOCUS18886</name>
</gene>
<dbReference type="GO" id="GO:0043531">
    <property type="term" value="F:ADP binding"/>
    <property type="evidence" value="ECO:0007669"/>
    <property type="project" value="InterPro"/>
</dbReference>
<protein>
    <recommendedName>
        <fullName evidence="9">Reverse transcriptase Ty1/copia-type domain-containing protein</fullName>
    </recommendedName>
</protein>
<dbReference type="InterPro" id="IPR027417">
    <property type="entry name" value="P-loop_NTPase"/>
</dbReference>
<organism evidence="8">
    <name type="scientific">Fagus sylvatica</name>
    <name type="common">Beechnut</name>
    <dbReference type="NCBI Taxonomy" id="28930"/>
    <lineage>
        <taxon>Eukaryota</taxon>
        <taxon>Viridiplantae</taxon>
        <taxon>Streptophyta</taxon>
        <taxon>Embryophyta</taxon>
        <taxon>Tracheophyta</taxon>
        <taxon>Spermatophyta</taxon>
        <taxon>Magnoliopsida</taxon>
        <taxon>eudicotyledons</taxon>
        <taxon>Gunneridae</taxon>
        <taxon>Pentapetalae</taxon>
        <taxon>rosids</taxon>
        <taxon>fabids</taxon>
        <taxon>Fagales</taxon>
        <taxon>Fagaceae</taxon>
        <taxon>Fagus</taxon>
    </lineage>
</organism>
<evidence type="ECO:0000256" key="1">
    <source>
        <dbReference type="ARBA" id="ARBA00022737"/>
    </source>
</evidence>
<dbReference type="InterPro" id="IPR058922">
    <property type="entry name" value="WHD_DRP"/>
</dbReference>
<evidence type="ECO:0000259" key="5">
    <source>
        <dbReference type="Pfam" id="PF07727"/>
    </source>
</evidence>
<feature type="compositionally biased region" description="Low complexity" evidence="3">
    <location>
        <begin position="442"/>
        <end position="452"/>
    </location>
</feature>
<evidence type="ECO:0000313" key="8">
    <source>
        <dbReference type="EMBL" id="SPC91004.1"/>
    </source>
</evidence>
<dbReference type="InterPro" id="IPR036388">
    <property type="entry name" value="WH-like_DNA-bd_sf"/>
</dbReference>
<dbReference type="Pfam" id="PF14223">
    <property type="entry name" value="Retrotran_gag_2"/>
    <property type="match status" value="1"/>
</dbReference>
<accession>A0A2N9FW27</accession>
<dbReference type="Pfam" id="PF25019">
    <property type="entry name" value="LRR_R13L1-DRL21"/>
    <property type="match status" value="1"/>
</dbReference>
<evidence type="ECO:0000259" key="4">
    <source>
        <dbReference type="Pfam" id="PF00931"/>
    </source>
</evidence>
<dbReference type="Gene3D" id="1.10.8.430">
    <property type="entry name" value="Helical domain of apoptotic protease-activating factors"/>
    <property type="match status" value="1"/>
</dbReference>
<feature type="domain" description="R13L1/DRL21-like LRR repeat region" evidence="7">
    <location>
        <begin position="1152"/>
        <end position="1271"/>
    </location>
</feature>
<dbReference type="InterPro" id="IPR032675">
    <property type="entry name" value="LRR_dom_sf"/>
</dbReference>
<dbReference type="PANTHER" id="PTHR47481:SF10">
    <property type="entry name" value="COPIA-LIKE POLYPROTEIN_RETROTRANSPOSON"/>
    <property type="match status" value="1"/>
</dbReference>
<dbReference type="InterPro" id="IPR013103">
    <property type="entry name" value="RVT_2"/>
</dbReference>
<dbReference type="PANTHER" id="PTHR47481">
    <property type="match status" value="1"/>
</dbReference>
<dbReference type="InterPro" id="IPR043502">
    <property type="entry name" value="DNA/RNA_pol_sf"/>
</dbReference>
<name>A0A2N9FW27_FAGSY</name>
<feature type="region of interest" description="Disordered" evidence="3">
    <location>
        <begin position="399"/>
        <end position="476"/>
    </location>
</feature>
<dbReference type="PRINTS" id="PR00364">
    <property type="entry name" value="DISEASERSIST"/>
</dbReference>
<dbReference type="Gene3D" id="1.10.10.10">
    <property type="entry name" value="Winged helix-like DNA-binding domain superfamily/Winged helix DNA-binding domain"/>
    <property type="match status" value="1"/>
</dbReference>
<reference evidence="8" key="1">
    <citation type="submission" date="2018-02" db="EMBL/GenBank/DDBJ databases">
        <authorList>
            <person name="Cohen D.B."/>
            <person name="Kent A.D."/>
        </authorList>
    </citation>
    <scope>NUCLEOTIDE SEQUENCE</scope>
</reference>
<dbReference type="InterPro" id="IPR002182">
    <property type="entry name" value="NB-ARC"/>
</dbReference>
<dbReference type="InterPro" id="IPR042197">
    <property type="entry name" value="Apaf_helical"/>
</dbReference>
<dbReference type="EMBL" id="OIVN01001195">
    <property type="protein sequence ID" value="SPC91004.1"/>
    <property type="molecule type" value="Genomic_DNA"/>
</dbReference>
<dbReference type="Pfam" id="PF00931">
    <property type="entry name" value="NB-ARC"/>
    <property type="match status" value="1"/>
</dbReference>
<evidence type="ECO:0000256" key="2">
    <source>
        <dbReference type="ARBA" id="ARBA00022821"/>
    </source>
</evidence>
<evidence type="ECO:0000259" key="7">
    <source>
        <dbReference type="Pfam" id="PF25019"/>
    </source>
</evidence>
<sequence length="1390" mass="156609">MPSSTAQSALISNTDFPSTHLTAVHHLITIKLTRENYLLWKAQVVPYLRGQHLFQFVDGSFTIPQPIIIASSDDASTTLINPEFTQWQLQDQIVLSALISSLSEKVIAHVVRCTTSRDLWATLERMFTAQSQARLMQIHYQLSTLRKGSTSISDFFQTFTGLADTLAAIDQPLPEFQLVSFLLAGLGPEYDSFVTSVQQRTEPITLDYLYGHLLTHETRHEQSQAPVSLETASANFVSRGTFSRSGRGGRNQSSSSNGRGQSTSPSFRSNRGRGRGRNSPNNARPVCQVCNRTSHVALHCYHRFDNSYYSEKSADMQAYFSTQQAPTDPNWYTDTGATNHLTSDLANLNVHSEEYLGSDQIRVGNGKGLSVAHTGRIYISRDVIFEETAFPFHNGPPILTAPAQTNSPSPGLPLLINPTLPHQARPNNPTQHLTSSPSSQTSPAVPALSSPAPSQPTPPPLASQSPPPIAPSHPMITRSKANISKPKHFHDGTVRYPLHHALLAETTPSLIEPTCYSSAVKVPQWRDAMNTEFDALLKNQTWTLVPSTQARNLVGCKWVFRVKRRADGSIERYKARLVAKGFHQQPGIDYTETFSPVVKPTTVRTVLSLALSKNWFVRQLDVQNAFLHGCLLEEVYMTQPPGFNHPQFPNHVCKLQKALYGLKQAPRAWFSRLTTWLLHFGFTASHSQASAIDSLLHQLGSEFAVKDLGGLNYFLGIEVVPCTPGVLLSQKKYILDILTRTKMSEAKPVSSPMASSTHLSVLDGDPCDDPTLYRSTVGTLQYLSITRPDIAFSVNKLSQFMHNPTTLHWQSVKRLLRYLKQTIHFGLRIQPSSTTVLQGFTDADWAGDRDDRRSTGGYCIVKKKETPMVAKAIVQEIKGISYTLTGLQSLLHEIHDLTKEKKFFLVLDDVWTEDSTLWEPFRLALKNGAQGSRILVTTRKIRVAEIMGSTSASMINLEVLSEEDCWLVFRKIAFLDRDPNQCEQLEDPGRKIVEKCKGLPLAAKTLGSLMRFQRSREEWEMVLDSSLWELEDVGKVVEKDLFGPLLLSYNDLPSSLKQCFSFCAVFPKDYVFHIDDLVYMWMAHGYIDSKEHMELKGREYFENLAIRSFFQDFQEYEVGCGEELLGKLPKGIGNCISLRTLKSFDVNEECKLSELKNLNNLRGTLKIGMSGNRVTVQEAENAQLKNKIHLRTLELKKLPTENTNLLMNALEPPPNLEYLSIDSYWGGPSTTTPDWMISLNKLKMLRLMRLDVECLPSLGKLPSLETLEIRRLNSLKKWEEWIGIEGMKEEEEDCITIMPHLQILRIHQCPNLKSLPDFLRKTPLKELTITYNPILKERCERETGEEWPKISHIPNIMIDENYVQRDGQEDNSEAPSWIPSYWNKNSAVPI</sequence>
<proteinExistence type="predicted"/>
<dbReference type="Gene3D" id="3.40.50.300">
    <property type="entry name" value="P-loop containing nucleotide triphosphate hydrolases"/>
    <property type="match status" value="1"/>
</dbReference>
<feature type="compositionally biased region" description="Pro residues" evidence="3">
    <location>
        <begin position="453"/>
        <end position="471"/>
    </location>
</feature>
<feature type="compositionally biased region" description="Low complexity" evidence="3">
    <location>
        <begin position="239"/>
        <end position="269"/>
    </location>
</feature>
<evidence type="ECO:0000259" key="6">
    <source>
        <dbReference type="Pfam" id="PF23559"/>
    </source>
</evidence>
<dbReference type="SUPFAM" id="SSF52058">
    <property type="entry name" value="L domain-like"/>
    <property type="match status" value="1"/>
</dbReference>
<keyword evidence="1" id="KW-0677">Repeat</keyword>
<evidence type="ECO:0008006" key="9">
    <source>
        <dbReference type="Google" id="ProtNLM"/>
    </source>
</evidence>
<dbReference type="InterPro" id="IPR056789">
    <property type="entry name" value="LRR_R13L1-DRL21"/>
</dbReference>
<dbReference type="GO" id="GO:0006952">
    <property type="term" value="P:defense response"/>
    <property type="evidence" value="ECO:0007669"/>
    <property type="project" value="UniProtKB-KW"/>
</dbReference>
<dbReference type="Pfam" id="PF07727">
    <property type="entry name" value="RVT_2"/>
    <property type="match status" value="1"/>
</dbReference>
<dbReference type="Gene3D" id="3.80.10.10">
    <property type="entry name" value="Ribonuclease Inhibitor"/>
    <property type="match status" value="1"/>
</dbReference>
<feature type="compositionally biased region" description="Polar residues" evidence="3">
    <location>
        <begin position="425"/>
        <end position="441"/>
    </location>
</feature>
<feature type="region of interest" description="Disordered" evidence="3">
    <location>
        <begin position="239"/>
        <end position="286"/>
    </location>
</feature>
<feature type="domain" description="Disease resistance protein winged helix" evidence="6">
    <location>
        <begin position="1065"/>
        <end position="1115"/>
    </location>
</feature>
<feature type="domain" description="Reverse transcriptase Ty1/copia-type" evidence="5">
    <location>
        <begin position="539"/>
        <end position="686"/>
    </location>
</feature>